<name>E2BRJ7_HARSA</name>
<gene>
    <name evidence="6" type="ORF">EAI_14317</name>
</gene>
<dbReference type="PROSITE" id="PS01211">
    <property type="entry name" value="UPF0001"/>
    <property type="match status" value="1"/>
</dbReference>
<reference evidence="6 7" key="1">
    <citation type="journal article" date="2010" name="Science">
        <title>Genomic comparison of the ants Camponotus floridanus and Harpegnathos saltator.</title>
        <authorList>
            <person name="Bonasio R."/>
            <person name="Zhang G."/>
            <person name="Ye C."/>
            <person name="Mutti N.S."/>
            <person name="Fang X."/>
            <person name="Qin N."/>
            <person name="Donahue G."/>
            <person name="Yang P."/>
            <person name="Li Q."/>
            <person name="Li C."/>
            <person name="Zhang P."/>
            <person name="Huang Z."/>
            <person name="Berger S.L."/>
            <person name="Reinberg D."/>
            <person name="Wang J."/>
            <person name="Liebig J."/>
        </authorList>
    </citation>
    <scope>NUCLEOTIDE SEQUENCE [LARGE SCALE GENOMIC DNA]</scope>
    <source>
        <strain evidence="6 7">R22 G/1</strain>
    </source>
</reference>
<dbReference type="Pfam" id="PF01168">
    <property type="entry name" value="Ala_racemase_N"/>
    <property type="match status" value="1"/>
</dbReference>
<feature type="modified residue" description="N6-(pyridoxal phosphate)lysine" evidence="2 3">
    <location>
        <position position="38"/>
    </location>
</feature>
<dbReference type="Gene3D" id="3.20.20.10">
    <property type="entry name" value="Alanine racemase"/>
    <property type="match status" value="1"/>
</dbReference>
<evidence type="ECO:0000256" key="4">
    <source>
        <dbReference type="RuleBase" id="RU004514"/>
    </source>
</evidence>
<evidence type="ECO:0000313" key="7">
    <source>
        <dbReference type="Proteomes" id="UP000008237"/>
    </source>
</evidence>
<evidence type="ECO:0000256" key="3">
    <source>
        <dbReference type="PIRSR" id="PIRSR004848-1"/>
    </source>
</evidence>
<dbReference type="HAMAP" id="MF_02087">
    <property type="entry name" value="PLP_homeostasis"/>
    <property type="match status" value="1"/>
</dbReference>
<evidence type="ECO:0000259" key="5">
    <source>
        <dbReference type="Pfam" id="PF01168"/>
    </source>
</evidence>
<dbReference type="PhylomeDB" id="E2BRJ7"/>
<accession>E2BRJ7</accession>
<dbReference type="STRING" id="610380.E2BRJ7"/>
<dbReference type="PANTHER" id="PTHR10146">
    <property type="entry name" value="PROLINE SYNTHETASE CO-TRANSCRIBED BACTERIAL HOMOLOG PROTEIN"/>
    <property type="match status" value="1"/>
</dbReference>
<dbReference type="Proteomes" id="UP000008237">
    <property type="component" value="Unassembled WGS sequence"/>
</dbReference>
<dbReference type="SUPFAM" id="SSF51419">
    <property type="entry name" value="PLP-binding barrel"/>
    <property type="match status" value="1"/>
</dbReference>
<dbReference type="InterPro" id="IPR011078">
    <property type="entry name" value="PyrdxlP_homeostasis"/>
</dbReference>
<protein>
    <recommendedName>
        <fullName evidence="2">Pyridoxal phosphate homeostasis protein</fullName>
        <shortName evidence="2">PLP homeostasis protein</shortName>
    </recommendedName>
</protein>
<dbReference type="FunCoup" id="E2BRJ7">
    <property type="interactions" value="788"/>
</dbReference>
<keyword evidence="1 2" id="KW-0663">Pyridoxal phosphate</keyword>
<comment type="cofactor">
    <cofactor evidence="3">
        <name>pyridoxal 5'-phosphate</name>
        <dbReference type="ChEBI" id="CHEBI:597326"/>
    </cofactor>
</comment>
<sequence>MAEAAANLKLVYEKILRAASKKASEHRYFEPRLVAVSKLQSVESILSVYKSGQTHFGENYVNELVEKASHPQILQYGTEIKWHFIGNLQRNKVNKILNVPNLYIIETVDNERLANMLNNLWVKFRKNDDTKLNIMVQINTSQEKEKNGCDMVEAPALVKHIINNCPNLKFIGLMTIGMFGYDIANGPNPDFINLLKCRETICNKLEIDFKNIELSMGMSNDYEHAIELGSTSVRVGSAIFGIRPQKNV</sequence>
<dbReference type="InParanoid" id="E2BRJ7"/>
<proteinExistence type="inferred from homology"/>
<comment type="function">
    <text evidence="2">Pyridoxal 5'-phosphate (PLP)-binding protein, which may be involved in intracellular homeostatic regulation of pyridoxal 5'-phosphate (PLP), the active form of vitamin B6.</text>
</comment>
<dbReference type="OrthoDB" id="10264196at2759"/>
<dbReference type="OMA" id="PLEWHMI"/>
<dbReference type="AlphaFoldDB" id="E2BRJ7"/>
<organism evidence="7">
    <name type="scientific">Harpegnathos saltator</name>
    <name type="common">Jerdon's jumping ant</name>
    <dbReference type="NCBI Taxonomy" id="610380"/>
    <lineage>
        <taxon>Eukaryota</taxon>
        <taxon>Metazoa</taxon>
        <taxon>Ecdysozoa</taxon>
        <taxon>Arthropoda</taxon>
        <taxon>Hexapoda</taxon>
        <taxon>Insecta</taxon>
        <taxon>Pterygota</taxon>
        <taxon>Neoptera</taxon>
        <taxon>Endopterygota</taxon>
        <taxon>Hymenoptera</taxon>
        <taxon>Apocrita</taxon>
        <taxon>Aculeata</taxon>
        <taxon>Formicoidea</taxon>
        <taxon>Formicidae</taxon>
        <taxon>Ponerinae</taxon>
        <taxon>Ponerini</taxon>
        <taxon>Harpegnathos</taxon>
    </lineage>
</organism>
<feature type="domain" description="Alanine racemase N-terminal" evidence="5">
    <location>
        <begin position="30"/>
        <end position="244"/>
    </location>
</feature>
<evidence type="ECO:0000313" key="6">
    <source>
        <dbReference type="EMBL" id="EFN81689.1"/>
    </source>
</evidence>
<dbReference type="GO" id="GO:0030170">
    <property type="term" value="F:pyridoxal phosphate binding"/>
    <property type="evidence" value="ECO:0007669"/>
    <property type="project" value="UniProtKB-UniRule"/>
</dbReference>
<dbReference type="NCBIfam" id="TIGR00044">
    <property type="entry name" value="YggS family pyridoxal phosphate-dependent enzyme"/>
    <property type="match status" value="1"/>
</dbReference>
<evidence type="ECO:0000256" key="2">
    <source>
        <dbReference type="HAMAP-Rule" id="MF_03225"/>
    </source>
</evidence>
<keyword evidence="7" id="KW-1185">Reference proteome</keyword>
<dbReference type="InterPro" id="IPR029066">
    <property type="entry name" value="PLP-binding_barrel"/>
</dbReference>
<dbReference type="PANTHER" id="PTHR10146:SF14">
    <property type="entry name" value="PYRIDOXAL PHOSPHATE HOMEOSTASIS PROTEIN"/>
    <property type="match status" value="1"/>
</dbReference>
<dbReference type="EMBL" id="GL449965">
    <property type="protein sequence ID" value="EFN81689.1"/>
    <property type="molecule type" value="Genomic_DNA"/>
</dbReference>
<dbReference type="CDD" id="cd06822">
    <property type="entry name" value="PLPDE_III_YBL036c_euk"/>
    <property type="match status" value="1"/>
</dbReference>
<dbReference type="KEGG" id="hst:105185809"/>
<evidence type="ECO:0000256" key="1">
    <source>
        <dbReference type="ARBA" id="ARBA00022898"/>
    </source>
</evidence>
<dbReference type="InterPro" id="IPR001608">
    <property type="entry name" value="Ala_racemase_N"/>
</dbReference>
<dbReference type="PIRSF" id="PIRSF004848">
    <property type="entry name" value="YBL036c_PLPDEIII"/>
    <property type="match status" value="1"/>
</dbReference>
<dbReference type="FunFam" id="3.20.20.10:FF:000007">
    <property type="entry name" value="Pyridoxal phosphate homeostasis protein"/>
    <property type="match status" value="1"/>
</dbReference>
<comment type="similarity">
    <text evidence="2 4">Belongs to the pyridoxal phosphate-binding protein YggS/PROSC family.</text>
</comment>